<evidence type="ECO:0000256" key="4">
    <source>
        <dbReference type="ARBA" id="ARBA00022884"/>
    </source>
</evidence>
<feature type="binding site" evidence="5">
    <location>
        <begin position="265"/>
        <end position="271"/>
    </location>
    <ligand>
        <name>S-adenosyl-L-methionine</name>
        <dbReference type="ChEBI" id="CHEBI:59789"/>
    </ligand>
</feature>
<dbReference type="KEGG" id="dvn:HQ394_08550"/>
<organism evidence="8 9">
    <name type="scientific">Defluviicoccus vanus</name>
    <dbReference type="NCBI Taxonomy" id="111831"/>
    <lineage>
        <taxon>Bacteria</taxon>
        <taxon>Pseudomonadati</taxon>
        <taxon>Pseudomonadota</taxon>
        <taxon>Alphaproteobacteria</taxon>
        <taxon>Rhodospirillales</taxon>
        <taxon>Rhodospirillaceae</taxon>
        <taxon>Defluviicoccus</taxon>
    </lineage>
</organism>
<evidence type="ECO:0000313" key="8">
    <source>
        <dbReference type="EMBL" id="QNT71221.1"/>
    </source>
</evidence>
<feature type="compositionally biased region" description="Low complexity" evidence="6">
    <location>
        <begin position="14"/>
        <end position="23"/>
    </location>
</feature>
<feature type="region of interest" description="Disordered" evidence="6">
    <location>
        <begin position="1"/>
        <end position="23"/>
    </location>
</feature>
<dbReference type="GO" id="GO:0003723">
    <property type="term" value="F:RNA binding"/>
    <property type="evidence" value="ECO:0007669"/>
    <property type="project" value="UniProtKB-UniRule"/>
</dbReference>
<dbReference type="GO" id="GO:0008173">
    <property type="term" value="F:RNA methyltransferase activity"/>
    <property type="evidence" value="ECO:0007669"/>
    <property type="project" value="InterPro"/>
</dbReference>
<dbReference type="PROSITE" id="PS51686">
    <property type="entry name" value="SAM_MT_RSMB_NOP"/>
    <property type="match status" value="1"/>
</dbReference>
<dbReference type="InterPro" id="IPR035926">
    <property type="entry name" value="NusB-like_sf"/>
</dbReference>
<dbReference type="AlphaFoldDB" id="A0A7H1N685"/>
<dbReference type="Proteomes" id="UP000516369">
    <property type="component" value="Chromosome"/>
</dbReference>
<dbReference type="EMBL" id="CP053923">
    <property type="protein sequence ID" value="QNT71221.1"/>
    <property type="molecule type" value="Genomic_DNA"/>
</dbReference>
<accession>A0A7H1N685</accession>
<dbReference type="InterPro" id="IPR006027">
    <property type="entry name" value="NusB_RsmB_TIM44"/>
</dbReference>
<sequence length="455" mass="48126">MPRPNGRAGGNAGGDARAGARRPSTPRTIAFDLLTSVLDRQQPLDEAFERHPGVARLDGRDRAFARHLSATTLRRLGQIDAMIDHALARPLPARAALVRHILRLGVCQLVFLATPAHAAVDSSVDLCRHRGHLAHAPFVNAVLRRLAGEAAALAAGQDAARLNTPTWLWQSWSAAYGEEHCRAIASAHLQEAPLDLTPRCNADASLLARLGATRLPTGTLRSVAHGPIPELPGFAEGAWWVQDAAAAIPATFLGAVQGQSIADLCAAPGGKTAQLAQAGARVIAVDRSPARLARLNDNLRRLGLAAESVCADVATWQPEAPVAGILLDVPCSATGTIRRHPDIAWLKSAAEVASLASIQERLLRHALTFLQSGGRLVYCVCSLQPEEGPGVVNAVLASCPDIEREPIDAGDVRGLTELLTADGDLRVLPCHLAELGGMDGFYAARLRLRPSLALP</sequence>
<comment type="similarity">
    <text evidence="5">Belongs to the class I-like SAM-binding methyltransferase superfamily. RsmB/NOP family.</text>
</comment>
<dbReference type="GO" id="GO:0006355">
    <property type="term" value="P:regulation of DNA-templated transcription"/>
    <property type="evidence" value="ECO:0007669"/>
    <property type="project" value="InterPro"/>
</dbReference>
<protein>
    <submittedName>
        <fullName evidence="8">MFS transporter</fullName>
    </submittedName>
</protein>
<dbReference type="InterPro" id="IPR029063">
    <property type="entry name" value="SAM-dependent_MTases_sf"/>
</dbReference>
<dbReference type="PANTHER" id="PTHR22807:SF61">
    <property type="entry name" value="NOL1_NOP2_SUN FAMILY PROTEIN _ ANTITERMINATION NUSB DOMAIN-CONTAINING PROTEIN"/>
    <property type="match status" value="1"/>
</dbReference>
<dbReference type="GO" id="GO:0001510">
    <property type="term" value="P:RNA methylation"/>
    <property type="evidence" value="ECO:0007669"/>
    <property type="project" value="InterPro"/>
</dbReference>
<dbReference type="InterPro" id="IPR001678">
    <property type="entry name" value="MeTrfase_RsmB-F_NOP2_dom"/>
</dbReference>
<dbReference type="Gene3D" id="1.10.940.10">
    <property type="entry name" value="NusB-like"/>
    <property type="match status" value="1"/>
</dbReference>
<evidence type="ECO:0000256" key="3">
    <source>
        <dbReference type="ARBA" id="ARBA00022691"/>
    </source>
</evidence>
<feature type="binding site" evidence="5">
    <location>
        <position position="312"/>
    </location>
    <ligand>
        <name>S-adenosyl-L-methionine</name>
        <dbReference type="ChEBI" id="CHEBI:59789"/>
    </ligand>
</feature>
<dbReference type="InterPro" id="IPR049560">
    <property type="entry name" value="MeTrfase_RsmB-F_NOP2_cat"/>
</dbReference>
<dbReference type="SUPFAM" id="SSF53335">
    <property type="entry name" value="S-adenosyl-L-methionine-dependent methyltransferases"/>
    <property type="match status" value="1"/>
</dbReference>
<dbReference type="Gene3D" id="3.40.50.150">
    <property type="entry name" value="Vaccinia Virus protein VP39"/>
    <property type="match status" value="1"/>
</dbReference>
<dbReference type="PRINTS" id="PR02008">
    <property type="entry name" value="RCMTFAMILY"/>
</dbReference>
<dbReference type="SUPFAM" id="SSF48013">
    <property type="entry name" value="NusB-like"/>
    <property type="match status" value="1"/>
</dbReference>
<dbReference type="Pfam" id="PF01189">
    <property type="entry name" value="Methyltr_RsmB-F"/>
    <property type="match status" value="1"/>
</dbReference>
<proteinExistence type="inferred from homology"/>
<evidence type="ECO:0000256" key="5">
    <source>
        <dbReference type="PROSITE-ProRule" id="PRU01023"/>
    </source>
</evidence>
<evidence type="ECO:0000256" key="6">
    <source>
        <dbReference type="SAM" id="MobiDB-lite"/>
    </source>
</evidence>
<evidence type="ECO:0000256" key="1">
    <source>
        <dbReference type="ARBA" id="ARBA00022603"/>
    </source>
</evidence>
<gene>
    <name evidence="8" type="ORF">HQ394_08550</name>
</gene>
<dbReference type="InterPro" id="IPR023267">
    <property type="entry name" value="RCMT"/>
</dbReference>
<dbReference type="PANTHER" id="PTHR22807">
    <property type="entry name" value="NOP2 YEAST -RELATED NOL1/NOP2/FMU SUN DOMAIN-CONTAINING"/>
    <property type="match status" value="1"/>
</dbReference>
<keyword evidence="2 5" id="KW-0808">Transferase</keyword>
<feature type="domain" description="SAM-dependent MTase RsmB/NOP-type" evidence="7">
    <location>
        <begin position="156"/>
        <end position="449"/>
    </location>
</feature>
<evidence type="ECO:0000259" key="7">
    <source>
        <dbReference type="PROSITE" id="PS51686"/>
    </source>
</evidence>
<name>A0A7H1N685_9PROT</name>
<feature type="binding site" evidence="5">
    <location>
        <position position="286"/>
    </location>
    <ligand>
        <name>S-adenosyl-L-methionine</name>
        <dbReference type="ChEBI" id="CHEBI:59789"/>
    </ligand>
</feature>
<evidence type="ECO:0000256" key="2">
    <source>
        <dbReference type="ARBA" id="ARBA00022679"/>
    </source>
</evidence>
<reference evidence="8 9" key="1">
    <citation type="submission" date="2020-05" db="EMBL/GenBank/DDBJ databases">
        <title>Complete closed genome sequence of Defluviicoccus vanus.</title>
        <authorList>
            <person name="Bessarab I."/>
            <person name="Arumugam K."/>
            <person name="Maszenan A.M."/>
            <person name="Seviour R.J."/>
            <person name="Williams R.B."/>
        </authorList>
    </citation>
    <scope>NUCLEOTIDE SEQUENCE [LARGE SCALE GENOMIC DNA]</scope>
    <source>
        <strain evidence="8 9">Ben 114</strain>
    </source>
</reference>
<dbReference type="FunFam" id="3.40.50.150:FF:000257">
    <property type="entry name" value="16S rRNA methyltransferase"/>
    <property type="match status" value="1"/>
</dbReference>
<dbReference type="CDD" id="cd02440">
    <property type="entry name" value="AdoMet_MTases"/>
    <property type="match status" value="1"/>
</dbReference>
<evidence type="ECO:0000313" key="9">
    <source>
        <dbReference type="Proteomes" id="UP000516369"/>
    </source>
</evidence>
<keyword evidence="4 5" id="KW-0694">RNA-binding</keyword>
<dbReference type="Pfam" id="PF01029">
    <property type="entry name" value="NusB"/>
    <property type="match status" value="1"/>
</dbReference>
<feature type="binding site" evidence="5">
    <location>
        <position position="328"/>
    </location>
    <ligand>
        <name>S-adenosyl-L-methionine</name>
        <dbReference type="ChEBI" id="CHEBI:59789"/>
    </ligand>
</feature>
<keyword evidence="9" id="KW-1185">Reference proteome</keyword>
<keyword evidence="3 5" id="KW-0949">S-adenosyl-L-methionine</keyword>
<feature type="active site" description="Nucleophile" evidence="5">
    <location>
        <position position="381"/>
    </location>
</feature>
<keyword evidence="1 5" id="KW-0489">Methyltransferase</keyword>